<gene>
    <name evidence="2" type="ORF">FA15DRAFT_95264</name>
</gene>
<accession>A0A5C3KLU0</accession>
<sequence>MSGDNPFAQWYSEQNPISASIYGALPLGQSTPVPYNLLSGSTSPNVTAVGNAQLQIMSFQFMSAMKTILNSTVMGANGKKYFTIATHAVGNTIIINDQAGNGTGEAAGTIEWQQRPYVALLDMVARQAASQWLTLSADKRYRTMMVRGQQYSWVPSAGMICLYTAGNNPSEFVARISKGRDAASGAMLSLDVTTKAVQGGLLDACILAALLFNSGRNFD</sequence>
<evidence type="ECO:0000259" key="1">
    <source>
        <dbReference type="Pfam" id="PF20236"/>
    </source>
</evidence>
<dbReference type="EMBL" id="ML210277">
    <property type="protein sequence ID" value="TFK21142.1"/>
    <property type="molecule type" value="Genomic_DNA"/>
</dbReference>
<evidence type="ECO:0000313" key="3">
    <source>
        <dbReference type="Proteomes" id="UP000307440"/>
    </source>
</evidence>
<feature type="domain" description="DUF6593" evidence="1">
    <location>
        <begin position="68"/>
        <end position="215"/>
    </location>
</feature>
<evidence type="ECO:0000313" key="2">
    <source>
        <dbReference type="EMBL" id="TFK21142.1"/>
    </source>
</evidence>
<organism evidence="2 3">
    <name type="scientific">Coprinopsis marcescibilis</name>
    <name type="common">Agaric fungus</name>
    <name type="synonym">Psathyrella marcescibilis</name>
    <dbReference type="NCBI Taxonomy" id="230819"/>
    <lineage>
        <taxon>Eukaryota</taxon>
        <taxon>Fungi</taxon>
        <taxon>Dikarya</taxon>
        <taxon>Basidiomycota</taxon>
        <taxon>Agaricomycotina</taxon>
        <taxon>Agaricomycetes</taxon>
        <taxon>Agaricomycetidae</taxon>
        <taxon>Agaricales</taxon>
        <taxon>Agaricineae</taxon>
        <taxon>Psathyrellaceae</taxon>
        <taxon>Coprinopsis</taxon>
    </lineage>
</organism>
<protein>
    <recommendedName>
        <fullName evidence="1">DUF6593 domain-containing protein</fullName>
    </recommendedName>
</protein>
<dbReference type="Proteomes" id="UP000307440">
    <property type="component" value="Unassembled WGS sequence"/>
</dbReference>
<dbReference type="Pfam" id="PF20236">
    <property type="entry name" value="DUF6593"/>
    <property type="match status" value="1"/>
</dbReference>
<dbReference type="OrthoDB" id="3191568at2759"/>
<keyword evidence="3" id="KW-1185">Reference proteome</keyword>
<reference evidence="2 3" key="1">
    <citation type="journal article" date="2019" name="Nat. Ecol. Evol.">
        <title>Megaphylogeny resolves global patterns of mushroom evolution.</title>
        <authorList>
            <person name="Varga T."/>
            <person name="Krizsan K."/>
            <person name="Foldi C."/>
            <person name="Dima B."/>
            <person name="Sanchez-Garcia M."/>
            <person name="Sanchez-Ramirez S."/>
            <person name="Szollosi G.J."/>
            <person name="Szarkandi J.G."/>
            <person name="Papp V."/>
            <person name="Albert L."/>
            <person name="Andreopoulos W."/>
            <person name="Angelini C."/>
            <person name="Antonin V."/>
            <person name="Barry K.W."/>
            <person name="Bougher N.L."/>
            <person name="Buchanan P."/>
            <person name="Buyck B."/>
            <person name="Bense V."/>
            <person name="Catcheside P."/>
            <person name="Chovatia M."/>
            <person name="Cooper J."/>
            <person name="Damon W."/>
            <person name="Desjardin D."/>
            <person name="Finy P."/>
            <person name="Geml J."/>
            <person name="Haridas S."/>
            <person name="Hughes K."/>
            <person name="Justo A."/>
            <person name="Karasinski D."/>
            <person name="Kautmanova I."/>
            <person name="Kiss B."/>
            <person name="Kocsube S."/>
            <person name="Kotiranta H."/>
            <person name="LaButti K.M."/>
            <person name="Lechner B.E."/>
            <person name="Liimatainen K."/>
            <person name="Lipzen A."/>
            <person name="Lukacs Z."/>
            <person name="Mihaltcheva S."/>
            <person name="Morgado L.N."/>
            <person name="Niskanen T."/>
            <person name="Noordeloos M.E."/>
            <person name="Ohm R.A."/>
            <person name="Ortiz-Santana B."/>
            <person name="Ovrebo C."/>
            <person name="Racz N."/>
            <person name="Riley R."/>
            <person name="Savchenko A."/>
            <person name="Shiryaev A."/>
            <person name="Soop K."/>
            <person name="Spirin V."/>
            <person name="Szebenyi C."/>
            <person name="Tomsovsky M."/>
            <person name="Tulloss R.E."/>
            <person name="Uehling J."/>
            <person name="Grigoriev I.V."/>
            <person name="Vagvolgyi C."/>
            <person name="Papp T."/>
            <person name="Martin F.M."/>
            <person name="Miettinen O."/>
            <person name="Hibbett D.S."/>
            <person name="Nagy L.G."/>
        </authorList>
    </citation>
    <scope>NUCLEOTIDE SEQUENCE [LARGE SCALE GENOMIC DNA]</scope>
    <source>
        <strain evidence="2 3">CBS 121175</strain>
    </source>
</reference>
<dbReference type="AlphaFoldDB" id="A0A5C3KLU0"/>
<proteinExistence type="predicted"/>
<dbReference type="InterPro" id="IPR046528">
    <property type="entry name" value="DUF6593"/>
</dbReference>
<name>A0A5C3KLU0_COPMA</name>